<keyword evidence="3 5" id="KW-1133">Transmembrane helix</keyword>
<feature type="transmembrane region" description="Helical" evidence="5">
    <location>
        <begin position="356"/>
        <end position="372"/>
    </location>
</feature>
<comment type="subcellular location">
    <subcellularLocation>
        <location evidence="1">Membrane</location>
        <topology evidence="1">Multi-pass membrane protein</topology>
    </subcellularLocation>
</comment>
<sequence length="405" mass="46318">MYFVFFIIFLLCLGGLGGSFQPSRLLILVIPLFLNVFINKTHLSYNKTIQFGLKTYFIWLVYGVISLFWSADPVVGLNSELIVMAIGMLSLLFFPLLLKNDKKSLLIIRNGWILGLCFTIPFAIYEIVTMTHFAYSEEDRLIGGIGIYAPFAAVFFGNYNNYCVYICLCLPMIFWALMDDKNKVRKILYMILLGVSILIIFINTNRTSMVVVAIYFLSLLRLKARNIFAVLGLTALFLVSYKFLPNNITDNIEILFDNRVNVDYNEDTSANIRKGVFLSGIDFLFETNGFGVGAGAFETHMAKAPRHQGIINPHNFFLEIVSQYGIFIFFLFMIWLFLIMRKIYNNAYINSSLKRIFYASVIVIPIIGVINSDSLGFTYWWVYISSLAVISSIDLNTIKNDSQYK</sequence>
<evidence type="ECO:0000256" key="5">
    <source>
        <dbReference type="SAM" id="Phobius"/>
    </source>
</evidence>
<keyword evidence="4 5" id="KW-0472">Membrane</keyword>
<feature type="domain" description="O-antigen ligase-related" evidence="6">
    <location>
        <begin position="193"/>
        <end position="333"/>
    </location>
</feature>
<dbReference type="GO" id="GO:0016874">
    <property type="term" value="F:ligase activity"/>
    <property type="evidence" value="ECO:0007669"/>
    <property type="project" value="UniProtKB-KW"/>
</dbReference>
<evidence type="ECO:0000313" key="8">
    <source>
        <dbReference type="Proteomes" id="UP000184236"/>
    </source>
</evidence>
<evidence type="ECO:0000256" key="2">
    <source>
        <dbReference type="ARBA" id="ARBA00022692"/>
    </source>
</evidence>
<dbReference type="GO" id="GO:0016020">
    <property type="term" value="C:membrane"/>
    <property type="evidence" value="ECO:0007669"/>
    <property type="project" value="UniProtKB-SubCell"/>
</dbReference>
<proteinExistence type="predicted"/>
<dbReference type="PANTHER" id="PTHR37422">
    <property type="entry name" value="TEICHURONIC ACID BIOSYNTHESIS PROTEIN TUAE"/>
    <property type="match status" value="1"/>
</dbReference>
<dbReference type="InterPro" id="IPR007016">
    <property type="entry name" value="O-antigen_ligase-rel_domated"/>
</dbReference>
<dbReference type="Proteomes" id="UP000184236">
    <property type="component" value="Unassembled WGS sequence"/>
</dbReference>
<dbReference type="InterPro" id="IPR051533">
    <property type="entry name" value="WaaL-like"/>
</dbReference>
<evidence type="ECO:0000256" key="4">
    <source>
        <dbReference type="ARBA" id="ARBA00023136"/>
    </source>
</evidence>
<feature type="transmembrane region" description="Helical" evidence="5">
    <location>
        <begin position="81"/>
        <end position="98"/>
    </location>
</feature>
<feature type="transmembrane region" description="Helical" evidence="5">
    <location>
        <begin position="324"/>
        <end position="344"/>
    </location>
</feature>
<gene>
    <name evidence="7" type="ORF">SAMN05444408_109114</name>
</gene>
<dbReference type="AlphaFoldDB" id="A0A1M4Z6I6"/>
<organism evidence="7 8">
    <name type="scientific">Chryseobacterium takakiae</name>
    <dbReference type="NCBI Taxonomy" id="1302685"/>
    <lineage>
        <taxon>Bacteria</taxon>
        <taxon>Pseudomonadati</taxon>
        <taxon>Bacteroidota</taxon>
        <taxon>Flavobacteriia</taxon>
        <taxon>Flavobacteriales</taxon>
        <taxon>Weeksellaceae</taxon>
        <taxon>Chryseobacterium group</taxon>
        <taxon>Chryseobacterium</taxon>
    </lineage>
</organism>
<feature type="transmembrane region" description="Helical" evidence="5">
    <location>
        <begin position="162"/>
        <end position="178"/>
    </location>
</feature>
<keyword evidence="2 5" id="KW-0812">Transmembrane</keyword>
<dbReference type="EMBL" id="FQVO01000009">
    <property type="protein sequence ID" value="SHF13226.1"/>
    <property type="molecule type" value="Genomic_DNA"/>
</dbReference>
<keyword evidence="7" id="KW-0436">Ligase</keyword>
<feature type="transmembrane region" description="Helical" evidence="5">
    <location>
        <begin position="227"/>
        <end position="244"/>
    </location>
</feature>
<feature type="transmembrane region" description="Helical" evidence="5">
    <location>
        <begin position="190"/>
        <end position="220"/>
    </location>
</feature>
<feature type="transmembrane region" description="Helical" evidence="5">
    <location>
        <begin position="57"/>
        <end position="75"/>
    </location>
</feature>
<feature type="transmembrane region" description="Helical" evidence="5">
    <location>
        <begin position="110"/>
        <end position="135"/>
    </location>
</feature>
<dbReference type="Pfam" id="PF04932">
    <property type="entry name" value="Wzy_C"/>
    <property type="match status" value="1"/>
</dbReference>
<accession>A0A1M4Z6I6</accession>
<protein>
    <submittedName>
        <fullName evidence="7">O-antigen ligase</fullName>
    </submittedName>
</protein>
<feature type="transmembrane region" description="Helical" evidence="5">
    <location>
        <begin position="27"/>
        <end position="45"/>
    </location>
</feature>
<evidence type="ECO:0000313" key="7">
    <source>
        <dbReference type="EMBL" id="SHF13226.1"/>
    </source>
</evidence>
<keyword evidence="8" id="KW-1185">Reference proteome</keyword>
<dbReference type="STRING" id="1302685.SAMN05444408_109114"/>
<reference evidence="8" key="1">
    <citation type="submission" date="2016-11" db="EMBL/GenBank/DDBJ databases">
        <authorList>
            <person name="Varghese N."/>
            <person name="Submissions S."/>
        </authorList>
    </citation>
    <scope>NUCLEOTIDE SEQUENCE [LARGE SCALE GENOMIC DNA]</scope>
    <source>
        <strain evidence="8">DSM 26898</strain>
    </source>
</reference>
<evidence type="ECO:0000256" key="3">
    <source>
        <dbReference type="ARBA" id="ARBA00022989"/>
    </source>
</evidence>
<dbReference type="RefSeq" id="WP_072885167.1">
    <property type="nucleotide sequence ID" value="NZ_FQVO01000009.1"/>
</dbReference>
<name>A0A1M4Z6I6_9FLAO</name>
<dbReference type="OrthoDB" id="1466707at2"/>
<evidence type="ECO:0000256" key="1">
    <source>
        <dbReference type="ARBA" id="ARBA00004141"/>
    </source>
</evidence>
<dbReference type="PANTHER" id="PTHR37422:SF13">
    <property type="entry name" value="LIPOPOLYSACCHARIDE BIOSYNTHESIS PROTEIN PA4999-RELATED"/>
    <property type="match status" value="1"/>
</dbReference>
<evidence type="ECO:0000259" key="6">
    <source>
        <dbReference type="Pfam" id="PF04932"/>
    </source>
</evidence>